<evidence type="ECO:0000256" key="9">
    <source>
        <dbReference type="SAM" id="Phobius"/>
    </source>
</evidence>
<evidence type="ECO:0000256" key="2">
    <source>
        <dbReference type="ARBA" id="ARBA00022475"/>
    </source>
</evidence>
<evidence type="ECO:0000313" key="11">
    <source>
        <dbReference type="EMBL" id="TPE54475.1"/>
    </source>
</evidence>
<keyword evidence="4 9" id="KW-1133">Transmembrane helix</keyword>
<accession>A0A501X1W6</accession>
<dbReference type="GO" id="GO:0005886">
    <property type="term" value="C:plasma membrane"/>
    <property type="evidence" value="ECO:0007669"/>
    <property type="project" value="UniProtKB-SubCell"/>
</dbReference>
<comment type="similarity">
    <text evidence="7">Belongs to the YfgM family.</text>
</comment>
<gene>
    <name evidence="11" type="ORF">FJM67_04230</name>
</gene>
<name>A0A501X1W6_9GAMM</name>
<comment type="caution">
    <text evidence="11">The sequence shown here is derived from an EMBL/GenBank/DDBJ whole genome shotgun (WGS) entry which is preliminary data.</text>
</comment>
<sequence length="213" mass="23335">MSELRTEEEQIEAFKNWWKKNGTSLVLAVAVGVGGYFGWQAWQTSQANHMAEASSLYQSMMQSAADLSKEENQKSVRFVAKQLADDYADTGYAMFAQLLTARVDAQNGDYDAALDALRSAKAATEDTTFKVIADIRIARLLAEQKNYGEALAVLGSINNAEFTSSVEELKGDILLAQGKRDDARAAYEKATSNLNGSVNHPLLDIKLKDLVNS</sequence>
<protein>
    <recommendedName>
        <fullName evidence="8">Ancillary SecYEG translocon subunit</fullName>
    </recommendedName>
</protein>
<dbReference type="OrthoDB" id="9789675at2"/>
<dbReference type="Pfam" id="PF09976">
    <property type="entry name" value="TPR_21"/>
    <property type="match status" value="1"/>
</dbReference>
<dbReference type="EMBL" id="VFRR01000005">
    <property type="protein sequence ID" value="TPE54475.1"/>
    <property type="molecule type" value="Genomic_DNA"/>
</dbReference>
<keyword evidence="6" id="KW-0143">Chaperone</keyword>
<evidence type="ECO:0000256" key="6">
    <source>
        <dbReference type="ARBA" id="ARBA00023186"/>
    </source>
</evidence>
<keyword evidence="2" id="KW-1003">Cell membrane</keyword>
<proteinExistence type="inferred from homology"/>
<feature type="domain" description="Ancillary SecYEG translocon subunit/Cell division coordinator CpoB TPR" evidence="10">
    <location>
        <begin position="15"/>
        <end position="211"/>
    </location>
</feature>
<dbReference type="PANTHER" id="PTHR38035:SF1">
    <property type="entry name" value="ANCILLARY SECYEG TRANSLOCON SUBUNIT"/>
    <property type="match status" value="1"/>
</dbReference>
<dbReference type="AlphaFoldDB" id="A0A501X1W6"/>
<dbReference type="InterPro" id="IPR011990">
    <property type="entry name" value="TPR-like_helical_dom_sf"/>
</dbReference>
<evidence type="ECO:0000256" key="8">
    <source>
        <dbReference type="ARBA" id="ARBA00024235"/>
    </source>
</evidence>
<evidence type="ECO:0000256" key="3">
    <source>
        <dbReference type="ARBA" id="ARBA00022692"/>
    </source>
</evidence>
<evidence type="ECO:0000313" key="12">
    <source>
        <dbReference type="Proteomes" id="UP000315901"/>
    </source>
</evidence>
<evidence type="ECO:0000256" key="5">
    <source>
        <dbReference type="ARBA" id="ARBA00023136"/>
    </source>
</evidence>
<comment type="subcellular location">
    <subcellularLocation>
        <location evidence="1">Cell membrane</location>
        <topology evidence="1">Single-pass type II membrane protein</topology>
    </subcellularLocation>
</comment>
<dbReference type="GO" id="GO:0044877">
    <property type="term" value="F:protein-containing complex binding"/>
    <property type="evidence" value="ECO:0007669"/>
    <property type="project" value="InterPro"/>
</dbReference>
<keyword evidence="12" id="KW-1185">Reference proteome</keyword>
<reference evidence="11 12" key="1">
    <citation type="submission" date="2019-06" db="EMBL/GenBank/DDBJ databases">
        <title>A novel bacterium of genus Marinomonas, isolated from coastal sand.</title>
        <authorList>
            <person name="Huang H."/>
            <person name="Mo K."/>
            <person name="Hu Y."/>
        </authorList>
    </citation>
    <scope>NUCLEOTIDE SEQUENCE [LARGE SCALE GENOMIC DNA]</scope>
    <source>
        <strain evidence="11 12">HB171799</strain>
    </source>
</reference>
<dbReference type="InterPro" id="IPR026039">
    <property type="entry name" value="YfgM"/>
</dbReference>
<keyword evidence="5 9" id="KW-0472">Membrane</keyword>
<feature type="transmembrane region" description="Helical" evidence="9">
    <location>
        <begin position="21"/>
        <end position="39"/>
    </location>
</feature>
<organism evidence="11 12">
    <name type="scientific">Maribrevibacterium harenarium</name>
    <dbReference type="NCBI Taxonomy" id="2589817"/>
    <lineage>
        <taxon>Bacteria</taxon>
        <taxon>Pseudomonadati</taxon>
        <taxon>Pseudomonadota</taxon>
        <taxon>Gammaproteobacteria</taxon>
        <taxon>Oceanospirillales</taxon>
        <taxon>Oceanospirillaceae</taxon>
        <taxon>Maribrevibacterium</taxon>
    </lineage>
</organism>
<evidence type="ECO:0000259" key="10">
    <source>
        <dbReference type="Pfam" id="PF09976"/>
    </source>
</evidence>
<dbReference type="Gene3D" id="1.25.40.10">
    <property type="entry name" value="Tetratricopeptide repeat domain"/>
    <property type="match status" value="1"/>
</dbReference>
<dbReference type="SUPFAM" id="SSF48452">
    <property type="entry name" value="TPR-like"/>
    <property type="match status" value="1"/>
</dbReference>
<dbReference type="PIRSF" id="PIRSF006170">
    <property type="entry name" value="YfgM"/>
    <property type="match status" value="1"/>
</dbReference>
<dbReference type="PANTHER" id="PTHR38035">
    <property type="entry name" value="UPF0070 PROTEIN YFGM"/>
    <property type="match status" value="1"/>
</dbReference>
<evidence type="ECO:0000256" key="4">
    <source>
        <dbReference type="ARBA" id="ARBA00022989"/>
    </source>
</evidence>
<evidence type="ECO:0000256" key="7">
    <source>
        <dbReference type="ARBA" id="ARBA00024197"/>
    </source>
</evidence>
<keyword evidence="3 9" id="KW-0812">Transmembrane</keyword>
<evidence type="ECO:0000256" key="1">
    <source>
        <dbReference type="ARBA" id="ARBA00004401"/>
    </source>
</evidence>
<dbReference type="InterPro" id="IPR018704">
    <property type="entry name" value="SecYEG/CpoB_TPR"/>
</dbReference>
<dbReference type="RefSeq" id="WP_140587427.1">
    <property type="nucleotide sequence ID" value="NZ_VFRR01000005.1"/>
</dbReference>
<dbReference type="Proteomes" id="UP000315901">
    <property type="component" value="Unassembled WGS sequence"/>
</dbReference>